<dbReference type="VEuPathDB" id="FungiDB:BD410DRAFT_790702"/>
<feature type="region of interest" description="Disordered" evidence="1">
    <location>
        <begin position="169"/>
        <end position="188"/>
    </location>
</feature>
<proteinExistence type="predicted"/>
<evidence type="ECO:0000313" key="3">
    <source>
        <dbReference type="Proteomes" id="UP000294933"/>
    </source>
</evidence>
<accession>A0A4Y7Q1I1</accession>
<dbReference type="AlphaFoldDB" id="A0A4Y7Q1I1"/>
<evidence type="ECO:0000313" key="2">
    <source>
        <dbReference type="EMBL" id="TDL20719.1"/>
    </source>
</evidence>
<keyword evidence="3" id="KW-1185">Reference proteome</keyword>
<feature type="compositionally biased region" description="Polar residues" evidence="1">
    <location>
        <begin position="89"/>
        <end position="102"/>
    </location>
</feature>
<organism evidence="2 3">
    <name type="scientific">Rickenella mellea</name>
    <dbReference type="NCBI Taxonomy" id="50990"/>
    <lineage>
        <taxon>Eukaryota</taxon>
        <taxon>Fungi</taxon>
        <taxon>Dikarya</taxon>
        <taxon>Basidiomycota</taxon>
        <taxon>Agaricomycotina</taxon>
        <taxon>Agaricomycetes</taxon>
        <taxon>Hymenochaetales</taxon>
        <taxon>Rickenellaceae</taxon>
        <taxon>Rickenella</taxon>
    </lineage>
</organism>
<name>A0A4Y7Q1I1_9AGAM</name>
<evidence type="ECO:0000256" key="1">
    <source>
        <dbReference type="SAM" id="MobiDB-lite"/>
    </source>
</evidence>
<feature type="region of interest" description="Disordered" evidence="1">
    <location>
        <begin position="57"/>
        <end position="107"/>
    </location>
</feature>
<protein>
    <submittedName>
        <fullName evidence="2">Uncharacterized protein</fullName>
    </submittedName>
</protein>
<dbReference type="Proteomes" id="UP000294933">
    <property type="component" value="Unassembled WGS sequence"/>
</dbReference>
<dbReference type="EMBL" id="ML170186">
    <property type="protein sequence ID" value="TDL20719.1"/>
    <property type="molecule type" value="Genomic_DNA"/>
</dbReference>
<sequence>MVCCWGSSDANDVVQADEWHRTYMTSATQAHRCFRAVKQPSTRQTMSVPAMVHKQVTQSLEPPRSLSAKKQVGPEPRISTVRNLPPLPTEQTNKSAHHYQQSTPPPIPQIRVTDMSTHKFSVPRQPEPALDPYKYRHSVVSPAPQQQPNTSVHPYSRIDDSGERTMTQVSRITSPPVSNPIRPHKDPTKDAALYSHASARTGVDASAVPEAVTQVGIFNTSLCTAIVFSHSAALINVH</sequence>
<reference evidence="2 3" key="1">
    <citation type="submission" date="2018-06" db="EMBL/GenBank/DDBJ databases">
        <title>A transcriptomic atlas of mushroom development highlights an independent origin of complex multicellularity.</title>
        <authorList>
            <consortium name="DOE Joint Genome Institute"/>
            <person name="Krizsan K."/>
            <person name="Almasi E."/>
            <person name="Merenyi Z."/>
            <person name="Sahu N."/>
            <person name="Viragh M."/>
            <person name="Koszo T."/>
            <person name="Mondo S."/>
            <person name="Kiss B."/>
            <person name="Balint B."/>
            <person name="Kues U."/>
            <person name="Barry K."/>
            <person name="Hegedus J.C."/>
            <person name="Henrissat B."/>
            <person name="Johnson J."/>
            <person name="Lipzen A."/>
            <person name="Ohm R."/>
            <person name="Nagy I."/>
            <person name="Pangilinan J."/>
            <person name="Yan J."/>
            <person name="Xiong Y."/>
            <person name="Grigoriev I.V."/>
            <person name="Hibbett D.S."/>
            <person name="Nagy L.G."/>
        </authorList>
    </citation>
    <scope>NUCLEOTIDE SEQUENCE [LARGE SCALE GENOMIC DNA]</scope>
    <source>
        <strain evidence="2 3">SZMC22713</strain>
    </source>
</reference>
<gene>
    <name evidence="2" type="ORF">BD410DRAFT_790702</name>
</gene>